<feature type="region of interest" description="Disordered" evidence="1">
    <location>
        <begin position="1"/>
        <end position="28"/>
    </location>
</feature>
<feature type="region of interest" description="Disordered" evidence="1">
    <location>
        <begin position="352"/>
        <end position="434"/>
    </location>
</feature>
<reference evidence="2 3" key="1">
    <citation type="submission" date="2020-05" db="EMBL/GenBank/DDBJ databases">
        <title>Identification and distribution of gene clusters putatively required for synthesis of sphingolipid metabolism inhibitors in phylogenetically diverse species of the filamentous fungus Fusarium.</title>
        <authorList>
            <person name="Kim H.-S."/>
            <person name="Busman M."/>
            <person name="Brown D.W."/>
            <person name="Divon H."/>
            <person name="Uhlig S."/>
            <person name="Proctor R.H."/>
        </authorList>
    </citation>
    <scope>NUCLEOTIDE SEQUENCE [LARGE SCALE GENOMIC DNA]</scope>
    <source>
        <strain evidence="2 3">NRRL 25211</strain>
    </source>
</reference>
<evidence type="ECO:0000256" key="1">
    <source>
        <dbReference type="SAM" id="MobiDB-lite"/>
    </source>
</evidence>
<dbReference type="EMBL" id="JAAOAR010000103">
    <property type="protein sequence ID" value="KAF5600424.1"/>
    <property type="molecule type" value="Genomic_DNA"/>
</dbReference>
<accession>A0A8H5UX33</accession>
<dbReference type="AlphaFoldDB" id="A0A8H5UX33"/>
<feature type="region of interest" description="Disordered" evidence="1">
    <location>
        <begin position="501"/>
        <end position="545"/>
    </location>
</feature>
<proteinExistence type="predicted"/>
<gene>
    <name evidence="2" type="ORF">FPANT_2439</name>
</gene>
<protein>
    <submittedName>
        <fullName evidence="2">Uncharacterized protein</fullName>
    </submittedName>
</protein>
<keyword evidence="3" id="KW-1185">Reference proteome</keyword>
<name>A0A8H5UX33_9HYPO</name>
<evidence type="ECO:0000313" key="3">
    <source>
        <dbReference type="Proteomes" id="UP000544095"/>
    </source>
</evidence>
<organism evidence="2 3">
    <name type="scientific">Fusarium pseudoanthophilum</name>
    <dbReference type="NCBI Taxonomy" id="48495"/>
    <lineage>
        <taxon>Eukaryota</taxon>
        <taxon>Fungi</taxon>
        <taxon>Dikarya</taxon>
        <taxon>Ascomycota</taxon>
        <taxon>Pezizomycotina</taxon>
        <taxon>Sordariomycetes</taxon>
        <taxon>Hypocreomycetidae</taxon>
        <taxon>Hypocreales</taxon>
        <taxon>Nectriaceae</taxon>
        <taxon>Fusarium</taxon>
        <taxon>Fusarium fujikuroi species complex</taxon>
    </lineage>
</organism>
<evidence type="ECO:0000313" key="2">
    <source>
        <dbReference type="EMBL" id="KAF5600424.1"/>
    </source>
</evidence>
<comment type="caution">
    <text evidence="2">The sequence shown here is derived from an EMBL/GenBank/DDBJ whole genome shotgun (WGS) entry which is preliminary data.</text>
</comment>
<dbReference type="Proteomes" id="UP000544095">
    <property type="component" value="Unassembled WGS sequence"/>
</dbReference>
<sequence length="545" mass="60223">MSSSKRPAETAPDFAPASKKRGRPAKNIIEESATAREFAEKISENTRAFRRENVDSHVGELIRPPGDGWSQAHEDAMNRMWGKTDHKEAVGGMLKNGKTTQGHLLSLFKVCLRVYKMSPIRFMSFSNGVEYLGDRGSSAIFSRAYSDELARLIVHPAFNGKKENVAIAMQYAVICRIDDRRLWPDTTSRPACPALIKMVEVMNESETGESEDSIHRTHLECRRECAREGKTPSKISDLLFAVGETVKKSTVKGIEVSDAAKTYRGLPVRPVSLYDLKHIKKTLDETTWPYESWNCTTTEALYSYQSVMAQPEAPTAEELPTYFERAHKKKLRDWMLKSNYDPQVEVEAEGAGIDQGQGDGGSPQVEEGFRAGGFGQVGDDAGSPIVNPPSNPEPASGPGRPSERPSATEPRRRAQRPPPVETLANVAVQRPGLVPDGYNPYLSVGQGVGSPSKSELLAQVNNQGKKIADQDKKLADQDKKLAECKGEIDDLLKRVAALEAEKDKQRDNAVSHEEAGRGLAGHFADSQFNPDLPNVLQLRFRRDHD</sequence>
<feature type="compositionally biased region" description="Basic and acidic residues" evidence="1">
    <location>
        <begin position="501"/>
        <end position="516"/>
    </location>
</feature>